<sequence length="274" mass="31801">MCPPPGPSVSQDSRVNLPEEKMIRMLWVPVSLLLVVSPVFGYLINYKHYDDSKSWQEARDHCTSKHTDLVIIRNQQENDFFKQSRGWIGLYRDMKTDPWKWSRGPRRADFKMLGEGELSDSEHCAYIDTDHIWKSDGCGLPHTYICYDERLVLVTENKTWEEALHHCRSLGGVDPGDPMAVYQNHLYDLATLSIDGSDLSYAKETVKDANTEEVWTGLRFLAGQWVWVDKQYMPYDILPCPNNRSCGVLEKNSNIPFGIRDCNERRNFLCYKRP</sequence>
<evidence type="ECO:0000256" key="2">
    <source>
        <dbReference type="SAM" id="Phobius"/>
    </source>
</evidence>
<name>A0A6P7INC3_9TELE</name>
<dbReference type="FunCoup" id="A0A6P7INC3">
    <property type="interactions" value="106"/>
</dbReference>
<keyword evidence="1" id="KW-1015">Disulfide bond</keyword>
<dbReference type="RefSeq" id="XP_028266988.1">
    <property type="nucleotide sequence ID" value="XM_028411187.1"/>
</dbReference>
<feature type="domain" description="C-type lectin" evidence="3">
    <location>
        <begin position="46"/>
        <end position="147"/>
    </location>
</feature>
<dbReference type="PROSITE" id="PS50041">
    <property type="entry name" value="C_TYPE_LECTIN_2"/>
    <property type="match status" value="2"/>
</dbReference>
<dbReference type="InterPro" id="IPR018378">
    <property type="entry name" value="C-type_lectin_CS"/>
</dbReference>
<keyword evidence="2" id="KW-0812">Transmembrane</keyword>
<keyword evidence="2" id="KW-1133">Transmembrane helix</keyword>
<keyword evidence="4" id="KW-1185">Reference proteome</keyword>
<dbReference type="SUPFAM" id="SSF56436">
    <property type="entry name" value="C-type lectin-like"/>
    <property type="match status" value="2"/>
</dbReference>
<protein>
    <submittedName>
        <fullName evidence="5">Secretory phospholipase A2 receptor-like isoform X1</fullName>
    </submittedName>
</protein>
<dbReference type="PROSITE" id="PS00615">
    <property type="entry name" value="C_TYPE_LECTIN_1"/>
    <property type="match status" value="1"/>
</dbReference>
<dbReference type="InterPro" id="IPR016187">
    <property type="entry name" value="CTDL_fold"/>
</dbReference>
<dbReference type="Proteomes" id="UP000515145">
    <property type="component" value="Chromosome 8"/>
</dbReference>
<keyword evidence="2" id="KW-0472">Membrane</keyword>
<evidence type="ECO:0000256" key="1">
    <source>
        <dbReference type="ARBA" id="ARBA00023157"/>
    </source>
</evidence>
<dbReference type="OrthoDB" id="547680at2759"/>
<dbReference type="InterPro" id="IPR001304">
    <property type="entry name" value="C-type_lectin-like"/>
</dbReference>
<gene>
    <name evidence="5" type="primary">LOC114439330</name>
</gene>
<dbReference type="AlphaFoldDB" id="A0A6P7INC3"/>
<dbReference type="PANTHER" id="PTHR45784">
    <property type="entry name" value="C-TYPE LECTIN DOMAIN FAMILY 20 MEMBER A-RELATED"/>
    <property type="match status" value="1"/>
</dbReference>
<evidence type="ECO:0000313" key="4">
    <source>
        <dbReference type="Proteomes" id="UP000515145"/>
    </source>
</evidence>
<proteinExistence type="predicted"/>
<dbReference type="PANTHER" id="PTHR45784:SF8">
    <property type="entry name" value="C-TYPE MANNOSE RECEPTOR 2-RELATED"/>
    <property type="match status" value="1"/>
</dbReference>
<dbReference type="SMART" id="SM00034">
    <property type="entry name" value="CLECT"/>
    <property type="match status" value="2"/>
</dbReference>
<dbReference type="Gene3D" id="3.10.100.10">
    <property type="entry name" value="Mannose-Binding Protein A, subunit A"/>
    <property type="match status" value="2"/>
</dbReference>
<reference evidence="5" key="1">
    <citation type="submission" date="2025-08" db="UniProtKB">
        <authorList>
            <consortium name="RefSeq"/>
        </authorList>
    </citation>
    <scope>IDENTIFICATION</scope>
</reference>
<dbReference type="Pfam" id="PF00059">
    <property type="entry name" value="Lectin_C"/>
    <property type="match status" value="1"/>
</dbReference>
<accession>A0A6P7INC3</accession>
<feature type="domain" description="C-type lectin" evidence="3">
    <location>
        <begin position="142"/>
        <end position="271"/>
    </location>
</feature>
<dbReference type="InterPro" id="IPR016186">
    <property type="entry name" value="C-type_lectin-like/link_sf"/>
</dbReference>
<evidence type="ECO:0000313" key="5">
    <source>
        <dbReference type="RefSeq" id="XP_028266988.1"/>
    </source>
</evidence>
<evidence type="ECO:0000259" key="3">
    <source>
        <dbReference type="PROSITE" id="PS50041"/>
    </source>
</evidence>
<dbReference type="GeneID" id="114439330"/>
<feature type="transmembrane region" description="Helical" evidence="2">
    <location>
        <begin position="26"/>
        <end position="44"/>
    </location>
</feature>
<organism evidence="4 5">
    <name type="scientific">Parambassis ranga</name>
    <name type="common">Indian glassy fish</name>
    <dbReference type="NCBI Taxonomy" id="210632"/>
    <lineage>
        <taxon>Eukaryota</taxon>
        <taxon>Metazoa</taxon>
        <taxon>Chordata</taxon>
        <taxon>Craniata</taxon>
        <taxon>Vertebrata</taxon>
        <taxon>Euteleostomi</taxon>
        <taxon>Actinopterygii</taxon>
        <taxon>Neopterygii</taxon>
        <taxon>Teleostei</taxon>
        <taxon>Neoteleostei</taxon>
        <taxon>Acanthomorphata</taxon>
        <taxon>Ovalentaria</taxon>
        <taxon>Ambassidae</taxon>
        <taxon>Parambassis</taxon>
    </lineage>
</organism>
<dbReference type="InParanoid" id="A0A6P7INC3"/>
<dbReference type="CDD" id="cd00037">
    <property type="entry name" value="CLECT"/>
    <property type="match status" value="2"/>
</dbReference>